<keyword evidence="3" id="KW-1185">Reference proteome</keyword>
<dbReference type="Gene3D" id="2.60.120.650">
    <property type="entry name" value="Cupin"/>
    <property type="match status" value="1"/>
</dbReference>
<sequence length="316" mass="35539">MPYSIGRVIECERGVFERDLNLRPFEVAHTLRDHPLLQLSALIELADAMASSAPSDVDYNQGVIETRENRSHRPPPTRDYAARLLHFINQADASVTLRHIERQDGYRQIMEALVLDALSLAGAGTNDLLRRIESFEAILLVTSPNRVTEYHVDSDCSWIFQVGGAKSIHLFDREDTSILPQEELERFYAVDRRAPRYKPQYESRANITTIAPGSGLHIPANTPHWLLNGPEVSISLNIVFHLRDAVHASLYRANHFLRKVGVTPSIPGQFPARDRAKAIASSLMMKLGRRLSSSNVPVPREAVMERRRIAALVAAR</sequence>
<reference evidence="2 3" key="1">
    <citation type="submission" date="2016-10" db="EMBL/GenBank/DDBJ databases">
        <authorList>
            <person name="de Groot N.N."/>
        </authorList>
    </citation>
    <scope>NUCLEOTIDE SEQUENCE [LARGE SCALE GENOMIC DNA]</scope>
    <source>
        <strain evidence="2 3">DSM 22489</strain>
    </source>
</reference>
<dbReference type="EMBL" id="FNVA01000001">
    <property type="protein sequence ID" value="SEF65622.1"/>
    <property type="molecule type" value="Genomic_DNA"/>
</dbReference>
<name>A0A1H5TRW2_9BACT</name>
<dbReference type="Proteomes" id="UP000236728">
    <property type="component" value="Unassembled WGS sequence"/>
</dbReference>
<evidence type="ECO:0000313" key="2">
    <source>
        <dbReference type="EMBL" id="SEF65622.1"/>
    </source>
</evidence>
<feature type="domain" description="JmjC" evidence="1">
    <location>
        <begin position="104"/>
        <end position="257"/>
    </location>
</feature>
<accession>A0A1H5TRW2</accession>
<evidence type="ECO:0000259" key="1">
    <source>
        <dbReference type="PROSITE" id="PS51184"/>
    </source>
</evidence>
<dbReference type="InterPro" id="IPR003347">
    <property type="entry name" value="JmjC_dom"/>
</dbReference>
<protein>
    <recommendedName>
        <fullName evidence="1">JmjC domain-containing protein</fullName>
    </recommendedName>
</protein>
<dbReference type="RefSeq" id="WP_103931612.1">
    <property type="nucleotide sequence ID" value="NZ_FNVA01000001.1"/>
</dbReference>
<proteinExistence type="predicted"/>
<gene>
    <name evidence="2" type="ORF">SAMN05421819_0718</name>
</gene>
<dbReference type="SUPFAM" id="SSF51197">
    <property type="entry name" value="Clavaminate synthase-like"/>
    <property type="match status" value="1"/>
</dbReference>
<organism evidence="2 3">
    <name type="scientific">Bryocella elongata</name>
    <dbReference type="NCBI Taxonomy" id="863522"/>
    <lineage>
        <taxon>Bacteria</taxon>
        <taxon>Pseudomonadati</taxon>
        <taxon>Acidobacteriota</taxon>
        <taxon>Terriglobia</taxon>
        <taxon>Terriglobales</taxon>
        <taxon>Acidobacteriaceae</taxon>
        <taxon>Bryocella</taxon>
    </lineage>
</organism>
<dbReference type="OrthoDB" id="112741at2"/>
<dbReference type="PROSITE" id="PS51184">
    <property type="entry name" value="JMJC"/>
    <property type="match status" value="1"/>
</dbReference>
<dbReference type="AlphaFoldDB" id="A0A1H5TRW2"/>
<evidence type="ECO:0000313" key="3">
    <source>
        <dbReference type="Proteomes" id="UP000236728"/>
    </source>
</evidence>